<dbReference type="RefSeq" id="WP_234250522.1">
    <property type="nucleotide sequence ID" value="NZ_JABFTQ010000005.1"/>
</dbReference>
<sequence>MKLIKETRKGYKLWSVQLGVVALFISLLEPALAPLEGLVPDWAHSVALSVIIAAGILARFLPQPSVHDE</sequence>
<comment type="caution">
    <text evidence="2">The sequence shown here is derived from an EMBL/GenBank/DDBJ whole genome shotgun (WGS) entry which is preliminary data.</text>
</comment>
<keyword evidence="1" id="KW-0812">Transmembrane</keyword>
<keyword evidence="1" id="KW-0472">Membrane</keyword>
<accession>A0ABS9B4N1</accession>
<evidence type="ECO:0008006" key="4">
    <source>
        <dbReference type="Google" id="ProtNLM"/>
    </source>
</evidence>
<keyword evidence="3" id="KW-1185">Reference proteome</keyword>
<dbReference type="EMBL" id="JABFTQ010000005">
    <property type="protein sequence ID" value="MCE8047025.1"/>
    <property type="molecule type" value="Genomic_DNA"/>
</dbReference>
<feature type="transmembrane region" description="Helical" evidence="1">
    <location>
        <begin position="12"/>
        <end position="30"/>
    </location>
</feature>
<organism evidence="2 3">
    <name type="scientific">Billgrantia desiderata</name>
    <dbReference type="NCBI Taxonomy" id="52021"/>
    <lineage>
        <taxon>Bacteria</taxon>
        <taxon>Pseudomonadati</taxon>
        <taxon>Pseudomonadota</taxon>
        <taxon>Gammaproteobacteria</taxon>
        <taxon>Oceanospirillales</taxon>
        <taxon>Halomonadaceae</taxon>
        <taxon>Billgrantia</taxon>
    </lineage>
</organism>
<reference evidence="2 3" key="1">
    <citation type="journal article" date="2021" name="Front. Microbiol.">
        <title>Aerobic Denitrification and Heterotrophic Sulfur Oxidation in the Genus Halomonas Revealed by Six Novel Species Characterizations and Genome-Based Analysis.</title>
        <authorList>
            <person name="Wang L."/>
            <person name="Shao Z."/>
        </authorList>
    </citation>
    <scope>NUCLEOTIDE SEQUENCE [LARGE SCALE GENOMIC DNA]</scope>
    <source>
        <strain evidence="2 3">MCCC 1A05748</strain>
    </source>
</reference>
<keyword evidence="1" id="KW-1133">Transmembrane helix</keyword>
<dbReference type="InterPro" id="IPR057700">
    <property type="entry name" value="DUF7940"/>
</dbReference>
<evidence type="ECO:0000256" key="1">
    <source>
        <dbReference type="SAM" id="Phobius"/>
    </source>
</evidence>
<feature type="transmembrane region" description="Helical" evidence="1">
    <location>
        <begin position="42"/>
        <end position="61"/>
    </location>
</feature>
<proteinExistence type="predicted"/>
<evidence type="ECO:0000313" key="2">
    <source>
        <dbReference type="EMBL" id="MCE8047025.1"/>
    </source>
</evidence>
<dbReference type="Pfam" id="PF25612">
    <property type="entry name" value="DUF7940"/>
    <property type="match status" value="1"/>
</dbReference>
<evidence type="ECO:0000313" key="3">
    <source>
        <dbReference type="Proteomes" id="UP001320154"/>
    </source>
</evidence>
<gene>
    <name evidence="2" type="ORF">HOP60_09820</name>
</gene>
<protein>
    <recommendedName>
        <fullName evidence="4">Holin</fullName>
    </recommendedName>
</protein>
<name>A0ABS9B4N1_9GAMM</name>
<dbReference type="Proteomes" id="UP001320154">
    <property type="component" value="Unassembled WGS sequence"/>
</dbReference>